<gene>
    <name evidence="1" type="ORF">ACETAC_00780</name>
</gene>
<dbReference type="Proteomes" id="UP000671913">
    <property type="component" value="Chromosome"/>
</dbReference>
<evidence type="ECO:0000313" key="2">
    <source>
        <dbReference type="Proteomes" id="UP000671913"/>
    </source>
</evidence>
<dbReference type="AlphaFoldDB" id="A0A975AW09"/>
<organism evidence="1 2">
    <name type="scientific">Aceticella autotrophica</name>
    <dbReference type="NCBI Taxonomy" id="2755338"/>
    <lineage>
        <taxon>Bacteria</taxon>
        <taxon>Bacillati</taxon>
        <taxon>Bacillota</taxon>
        <taxon>Clostridia</taxon>
        <taxon>Thermoanaerobacterales</taxon>
        <taxon>Thermoanaerobacteraceae</taxon>
        <taxon>Aceticella</taxon>
    </lineage>
</organism>
<dbReference type="EMBL" id="CP060096">
    <property type="protein sequence ID" value="QSZ27500.1"/>
    <property type="molecule type" value="Genomic_DNA"/>
</dbReference>
<evidence type="ECO:0000313" key="1">
    <source>
        <dbReference type="EMBL" id="QSZ27500.1"/>
    </source>
</evidence>
<protein>
    <submittedName>
        <fullName evidence="1">DUF1934 domain-containing protein</fullName>
    </submittedName>
</protein>
<keyword evidence="2" id="KW-1185">Reference proteome</keyword>
<sequence length="142" mass="16286">MKKVLVTVKGIQKNDQNEQGIIELVTEGKFLRKGDNYYIKYDESEISGMDGTTTTLKVSDDVITLIRFGSNQAKMIFKKDKRYQLDYITPYGKVLLGIKPYKLFVNMNENGGELEIKYNLDLNKEIVSNNELHLTVREVNNG</sequence>
<dbReference type="RefSeq" id="WP_284680202.1">
    <property type="nucleotide sequence ID" value="NZ_CP060096.1"/>
</dbReference>
<proteinExistence type="predicted"/>
<dbReference type="InterPro" id="IPR012674">
    <property type="entry name" value="Calycin"/>
</dbReference>
<reference evidence="1" key="1">
    <citation type="submission" date="2020-08" db="EMBL/GenBank/DDBJ databases">
        <title>Genomic insights into the carbon and energy metabolism of the first obligate autotrophic acetogenic bacterium Aceticella autotrophica gen. nov., sp. nov.</title>
        <authorList>
            <person name="Toshchakov S.V."/>
            <person name="Elcheninov A.G."/>
            <person name="Kublanov I.V."/>
            <person name="Frolov E.N."/>
            <person name="Lebedinsky A.V."/>
        </authorList>
    </citation>
    <scope>NUCLEOTIDE SEQUENCE</scope>
    <source>
        <strain evidence="1">3443-3Ac</strain>
    </source>
</reference>
<dbReference type="InterPro" id="IPR015231">
    <property type="entry name" value="DUF1934"/>
</dbReference>
<dbReference type="Gene3D" id="2.40.128.20">
    <property type="match status" value="1"/>
</dbReference>
<name>A0A975AW09_9THEO</name>
<dbReference type="KEGG" id="aaut:ACETAC_00780"/>
<dbReference type="SUPFAM" id="SSF50814">
    <property type="entry name" value="Lipocalins"/>
    <property type="match status" value="1"/>
</dbReference>
<accession>A0A975AW09</accession>
<dbReference type="Pfam" id="PF09148">
    <property type="entry name" value="DUF1934"/>
    <property type="match status" value="1"/>
</dbReference>